<dbReference type="InterPro" id="IPR043129">
    <property type="entry name" value="ATPase_NBD"/>
</dbReference>
<dbReference type="STRING" id="1227492.C482_01190"/>
<dbReference type="OrthoDB" id="163865at2157"/>
<sequence>MTDFQGPLTSIGIDVGTTTSHAIVSRLQIETPPGDAASPAIVDREIVHRGEVRETPLVDSQTIDVDRVAAFVDRELTAAGVSPAEIDTGAVIVTGETARRENAEPLVHRLAADTGQFVAATAGAALEAVLAGRGSGAAARAAETGGTVANVDVGGGTTNIAIFDGSQTCDDGMGFDDVTVAETRCLDVGGRLVTVDDDGHVESVSPPARTIADALDLPVAVGSALDADVRDRLMSAMVDAIVDSCSGPPFDALTRSLSIGTLPDDQPALSGVVFSGGVGRLVRTPPKDPFEYGDLGGGLAAAIADHETVRSWSVFEPAEDIRATVVGAGTETTTLSGRTISLDESVLPLRNVPVAAVSGPVSDTEETFKQRFDAATAAILSHHDPGEVDAIALSIDDVGDLTYDRIRVIADALESALAPIPPTLPVVVVTRQNCAKVLGQTLRRTTDRSLLVLDELAVDGGDYLDVGEPTAGGESVPAVVKTLAFGE</sequence>
<dbReference type="Proteomes" id="UP000011693">
    <property type="component" value="Unassembled WGS sequence"/>
</dbReference>
<protein>
    <submittedName>
        <fullName evidence="1">Reactivating factor for ethanolamine ammonia lyase</fullName>
    </submittedName>
</protein>
<gene>
    <name evidence="1" type="primary">eutA</name>
    <name evidence="1" type="ORF">C482_01190</name>
</gene>
<dbReference type="AlphaFoldDB" id="M0B7A1"/>
<evidence type="ECO:0000313" key="2">
    <source>
        <dbReference type="Proteomes" id="UP000011693"/>
    </source>
</evidence>
<dbReference type="EMBL" id="AOIN01000008">
    <property type="protein sequence ID" value="ELZ06392.1"/>
    <property type="molecule type" value="Genomic_DNA"/>
</dbReference>
<name>M0B7A1_9EURY</name>
<dbReference type="InterPro" id="IPR009377">
    <property type="entry name" value="EutA"/>
</dbReference>
<keyword evidence="1" id="KW-0456">Lyase</keyword>
<evidence type="ECO:0000313" key="1">
    <source>
        <dbReference type="EMBL" id="ELZ06392.1"/>
    </source>
</evidence>
<dbReference type="GO" id="GO:0016829">
    <property type="term" value="F:lyase activity"/>
    <property type="evidence" value="ECO:0007669"/>
    <property type="project" value="UniProtKB-KW"/>
</dbReference>
<dbReference type="SUPFAM" id="SSF53067">
    <property type="entry name" value="Actin-like ATPase domain"/>
    <property type="match status" value="1"/>
</dbReference>
<dbReference type="PATRIC" id="fig|1227492.4.peg.226"/>
<dbReference type="RefSeq" id="WP_006165517.1">
    <property type="nucleotide sequence ID" value="NZ_AOIN01000008.1"/>
</dbReference>
<accession>M0B7A1</accession>
<dbReference type="PIRSF" id="PIRSF012293">
    <property type="entry name" value="EutA"/>
    <property type="match status" value="1"/>
</dbReference>
<proteinExistence type="predicted"/>
<keyword evidence="2" id="KW-1185">Reference proteome</keyword>
<dbReference type="Pfam" id="PF06277">
    <property type="entry name" value="EutA"/>
    <property type="match status" value="1"/>
</dbReference>
<organism evidence="1 2">
    <name type="scientific">Natrialba chahannaoensis JCM 10990</name>
    <dbReference type="NCBI Taxonomy" id="1227492"/>
    <lineage>
        <taxon>Archaea</taxon>
        <taxon>Methanobacteriati</taxon>
        <taxon>Methanobacteriota</taxon>
        <taxon>Stenosarchaea group</taxon>
        <taxon>Halobacteria</taxon>
        <taxon>Halobacteriales</taxon>
        <taxon>Natrialbaceae</taxon>
        <taxon>Natrialba</taxon>
    </lineage>
</organism>
<reference evidence="1 2" key="1">
    <citation type="journal article" date="2014" name="PLoS Genet.">
        <title>Phylogenetically driven sequencing of extremely halophilic archaea reveals strategies for static and dynamic osmo-response.</title>
        <authorList>
            <person name="Becker E.A."/>
            <person name="Seitzer P.M."/>
            <person name="Tritt A."/>
            <person name="Larsen D."/>
            <person name="Krusor M."/>
            <person name="Yao A.I."/>
            <person name="Wu D."/>
            <person name="Madern D."/>
            <person name="Eisen J.A."/>
            <person name="Darling A.E."/>
            <person name="Facciotti M.T."/>
        </authorList>
    </citation>
    <scope>NUCLEOTIDE SEQUENCE [LARGE SCALE GENOMIC DNA]</scope>
    <source>
        <strain evidence="1 2">JCM 10990</strain>
    </source>
</reference>
<comment type="caution">
    <text evidence="1">The sequence shown here is derived from an EMBL/GenBank/DDBJ whole genome shotgun (WGS) entry which is preliminary data.</text>
</comment>